<gene>
    <name evidence="1" type="ORF">BXZ70DRAFT_905439</name>
</gene>
<dbReference type="EMBL" id="JAEVFJ010000007">
    <property type="protein sequence ID" value="KAH8103515.1"/>
    <property type="molecule type" value="Genomic_DNA"/>
</dbReference>
<comment type="caution">
    <text evidence="1">The sequence shown here is derived from an EMBL/GenBank/DDBJ whole genome shotgun (WGS) entry which is preliminary data.</text>
</comment>
<protein>
    <submittedName>
        <fullName evidence="1">Uncharacterized protein</fullName>
    </submittedName>
</protein>
<evidence type="ECO:0000313" key="2">
    <source>
        <dbReference type="Proteomes" id="UP000813824"/>
    </source>
</evidence>
<dbReference type="AlphaFoldDB" id="A0A8K0UUF4"/>
<sequence>MTDLREPERSWTLRPSDETVNLASGCFLLLRSLLQEQNPSVELPPPPPHSLYATIAIAKYGSDSQAARWRAAEAYQKQAFIAKSTAALRRYSQFRRVLGLSSKAAAEKWRLMTEEEKQVYNETSIEEDQTIRKLEQELSSLEGTLLADYDGAGNANNLTKDQQPPHPPLHSFSRFLKLNRLNAVQGSERWSVMSEEEKKVECLDDSPLEKCLESPDEVEGFQPRSLTSFESCKSVEKPCVAHVVTTAAGAKWRSMSKEEKALVCVSHTSRQANRPWSSITPDDRRLSLVLVFQILADTLMQNHQHQARIGWWPRSSWIGVTVQRQAENPNMVAGERWSEKIRLWGVAEDDFPNPSTTHTDPMGV</sequence>
<reference evidence="1" key="1">
    <citation type="journal article" date="2021" name="New Phytol.">
        <title>Evolutionary innovations through gain and loss of genes in the ectomycorrhizal Boletales.</title>
        <authorList>
            <person name="Wu G."/>
            <person name="Miyauchi S."/>
            <person name="Morin E."/>
            <person name="Kuo A."/>
            <person name="Drula E."/>
            <person name="Varga T."/>
            <person name="Kohler A."/>
            <person name="Feng B."/>
            <person name="Cao Y."/>
            <person name="Lipzen A."/>
            <person name="Daum C."/>
            <person name="Hundley H."/>
            <person name="Pangilinan J."/>
            <person name="Johnson J."/>
            <person name="Barry K."/>
            <person name="LaButti K."/>
            <person name="Ng V."/>
            <person name="Ahrendt S."/>
            <person name="Min B."/>
            <person name="Choi I.G."/>
            <person name="Park H."/>
            <person name="Plett J.M."/>
            <person name="Magnuson J."/>
            <person name="Spatafora J.W."/>
            <person name="Nagy L.G."/>
            <person name="Henrissat B."/>
            <person name="Grigoriev I.V."/>
            <person name="Yang Z.L."/>
            <person name="Xu J."/>
            <person name="Martin F.M."/>
        </authorList>
    </citation>
    <scope>NUCLEOTIDE SEQUENCE</scope>
    <source>
        <strain evidence="1">KKN 215</strain>
    </source>
</reference>
<accession>A0A8K0UUF4</accession>
<evidence type="ECO:0000313" key="1">
    <source>
        <dbReference type="EMBL" id="KAH8103515.1"/>
    </source>
</evidence>
<name>A0A8K0UUF4_9AGAR</name>
<dbReference type="Proteomes" id="UP000813824">
    <property type="component" value="Unassembled WGS sequence"/>
</dbReference>
<keyword evidence="2" id="KW-1185">Reference proteome</keyword>
<proteinExistence type="predicted"/>
<organism evidence="1 2">
    <name type="scientific">Cristinia sonorae</name>
    <dbReference type="NCBI Taxonomy" id="1940300"/>
    <lineage>
        <taxon>Eukaryota</taxon>
        <taxon>Fungi</taxon>
        <taxon>Dikarya</taxon>
        <taxon>Basidiomycota</taxon>
        <taxon>Agaricomycotina</taxon>
        <taxon>Agaricomycetes</taxon>
        <taxon>Agaricomycetidae</taxon>
        <taxon>Agaricales</taxon>
        <taxon>Pleurotineae</taxon>
        <taxon>Stephanosporaceae</taxon>
        <taxon>Cristinia</taxon>
    </lineage>
</organism>
<dbReference type="CDD" id="cd00084">
    <property type="entry name" value="HMG-box_SF"/>
    <property type="match status" value="1"/>
</dbReference>